<protein>
    <submittedName>
        <fullName evidence="1">Uncharacterized protein</fullName>
    </submittedName>
</protein>
<dbReference type="EMBL" id="CAJVAX010000002">
    <property type="protein sequence ID" value="CAG7613141.1"/>
    <property type="molecule type" value="Genomic_DNA"/>
</dbReference>
<evidence type="ECO:0000313" key="1">
    <source>
        <dbReference type="EMBL" id="CAG7613141.1"/>
    </source>
</evidence>
<keyword evidence="2" id="KW-1185">Reference proteome</keyword>
<organism evidence="1 2">
    <name type="scientific">Actinacidiphila bryophytorum</name>
    <dbReference type="NCBI Taxonomy" id="1436133"/>
    <lineage>
        <taxon>Bacteria</taxon>
        <taxon>Bacillati</taxon>
        <taxon>Actinomycetota</taxon>
        <taxon>Actinomycetes</taxon>
        <taxon>Kitasatosporales</taxon>
        <taxon>Streptomycetaceae</taxon>
        <taxon>Actinacidiphila</taxon>
    </lineage>
</organism>
<dbReference type="AlphaFoldDB" id="A0A9W4GXT7"/>
<dbReference type="Proteomes" id="UP001153328">
    <property type="component" value="Unassembled WGS sequence"/>
</dbReference>
<name>A0A9W4GXT7_9ACTN</name>
<reference evidence="1" key="1">
    <citation type="submission" date="2021-06" db="EMBL/GenBank/DDBJ databases">
        <authorList>
            <person name="Arsene-Ploetze F."/>
        </authorList>
    </citation>
    <scope>NUCLEOTIDE SEQUENCE</scope>
    <source>
        <strain evidence="1">SBRY1</strain>
    </source>
</reference>
<accession>A0A9W4GXT7</accession>
<gene>
    <name evidence="1" type="ORF">SBRY_100126</name>
</gene>
<sequence>MSSLSLTAGHGVSEALQLTSQQGVMGIPGMPITLTVE</sequence>
<comment type="caution">
    <text evidence="1">The sequence shown here is derived from an EMBL/GenBank/DDBJ whole genome shotgun (WGS) entry which is preliminary data.</text>
</comment>
<evidence type="ECO:0000313" key="2">
    <source>
        <dbReference type="Proteomes" id="UP001153328"/>
    </source>
</evidence>
<proteinExistence type="predicted"/>